<comment type="function">
    <text evidence="1 11">Catalyzes the conversion of dihydroorotate to orotate with quinone as electron acceptor.</text>
</comment>
<keyword evidence="11" id="KW-1003">Cell membrane</keyword>
<dbReference type="Gene3D" id="3.20.20.70">
    <property type="entry name" value="Aldolase class I"/>
    <property type="match status" value="1"/>
</dbReference>
<feature type="binding site" evidence="11">
    <location>
        <position position="288"/>
    </location>
    <ligand>
        <name>FMN</name>
        <dbReference type="ChEBI" id="CHEBI:58210"/>
    </ligand>
</feature>
<dbReference type="NCBIfam" id="NF003652">
    <property type="entry name" value="PRK05286.2-5"/>
    <property type="match status" value="1"/>
</dbReference>
<keyword evidence="14" id="KW-1185">Reference proteome</keyword>
<dbReference type="EC" id="1.3.5.2" evidence="11"/>
<evidence type="ECO:0000259" key="12">
    <source>
        <dbReference type="Pfam" id="PF01180"/>
    </source>
</evidence>
<evidence type="ECO:0000256" key="5">
    <source>
        <dbReference type="ARBA" id="ARBA00022630"/>
    </source>
</evidence>
<dbReference type="PANTHER" id="PTHR48109">
    <property type="entry name" value="DIHYDROOROTATE DEHYDROGENASE (QUINONE), MITOCHONDRIAL-RELATED"/>
    <property type="match status" value="1"/>
</dbReference>
<gene>
    <name evidence="11" type="primary">pyrD</name>
    <name evidence="13" type="ORF">H6G24_15810</name>
</gene>
<dbReference type="InterPro" id="IPR013785">
    <property type="entry name" value="Aldolase_TIM"/>
</dbReference>
<dbReference type="NCBIfam" id="NF003651">
    <property type="entry name" value="PRK05286.2-4"/>
    <property type="match status" value="1"/>
</dbReference>
<feature type="binding site" evidence="11">
    <location>
        <position position="102"/>
    </location>
    <ligand>
        <name>FMN</name>
        <dbReference type="ChEBI" id="CHEBI:58210"/>
    </ligand>
</feature>
<dbReference type="InterPro" id="IPR005720">
    <property type="entry name" value="Dihydroorotate_DH_cat"/>
</dbReference>
<feature type="binding site" evidence="11">
    <location>
        <begin position="259"/>
        <end position="260"/>
    </location>
    <ligand>
        <name>substrate</name>
    </ligand>
</feature>
<feature type="binding site" evidence="11">
    <location>
        <begin position="78"/>
        <end position="82"/>
    </location>
    <ligand>
        <name>FMN</name>
        <dbReference type="ChEBI" id="CHEBI:58210"/>
    </ligand>
</feature>
<feature type="binding site" evidence="11">
    <location>
        <position position="192"/>
    </location>
    <ligand>
        <name>substrate</name>
    </ligand>
</feature>
<evidence type="ECO:0000256" key="9">
    <source>
        <dbReference type="ARBA" id="ARBA00023136"/>
    </source>
</evidence>
<feature type="binding site" evidence="11">
    <location>
        <begin position="127"/>
        <end position="131"/>
    </location>
    <ligand>
        <name>substrate</name>
    </ligand>
</feature>
<keyword evidence="7 11" id="KW-0665">Pyrimidine biosynthesis</keyword>
<name>A0ABR8ABW2_9CYAN</name>
<evidence type="ECO:0000256" key="11">
    <source>
        <dbReference type="HAMAP-Rule" id="MF_00225"/>
    </source>
</evidence>
<dbReference type="InterPro" id="IPR005719">
    <property type="entry name" value="Dihydroorotate_DH_2"/>
</dbReference>
<reference evidence="13 14" key="1">
    <citation type="journal article" date="2020" name="ISME J.">
        <title>Comparative genomics reveals insights into cyanobacterial evolution and habitat adaptation.</title>
        <authorList>
            <person name="Chen M.Y."/>
            <person name="Teng W.K."/>
            <person name="Zhao L."/>
            <person name="Hu C.X."/>
            <person name="Zhou Y.K."/>
            <person name="Han B.P."/>
            <person name="Song L.R."/>
            <person name="Shu W.S."/>
        </authorList>
    </citation>
    <scope>NUCLEOTIDE SEQUENCE [LARGE SCALE GENOMIC DNA]</scope>
    <source>
        <strain evidence="13 14">FACHB-288</strain>
    </source>
</reference>
<feature type="binding site" evidence="11">
    <location>
        <position position="159"/>
    </location>
    <ligand>
        <name>FMN</name>
        <dbReference type="ChEBI" id="CHEBI:58210"/>
    </ligand>
</feature>
<dbReference type="SUPFAM" id="SSF51395">
    <property type="entry name" value="FMN-linked oxidoreductases"/>
    <property type="match status" value="1"/>
</dbReference>
<organism evidence="13 14">
    <name type="scientific">Calothrix parietina FACHB-288</name>
    <dbReference type="NCBI Taxonomy" id="2692896"/>
    <lineage>
        <taxon>Bacteria</taxon>
        <taxon>Bacillati</taxon>
        <taxon>Cyanobacteriota</taxon>
        <taxon>Cyanophyceae</taxon>
        <taxon>Nostocales</taxon>
        <taxon>Calotrichaceae</taxon>
        <taxon>Calothrix</taxon>
    </lineage>
</organism>
<keyword evidence="8 11" id="KW-0560">Oxidoreductase</keyword>
<feature type="binding site" evidence="11">
    <location>
        <position position="82"/>
    </location>
    <ligand>
        <name>substrate</name>
    </ligand>
</feature>
<evidence type="ECO:0000256" key="4">
    <source>
        <dbReference type="ARBA" id="ARBA00005359"/>
    </source>
</evidence>
<evidence type="ECO:0000256" key="3">
    <source>
        <dbReference type="ARBA" id="ARBA00005161"/>
    </source>
</evidence>
<comment type="caution">
    <text evidence="13">The sequence shown here is derived from an EMBL/GenBank/DDBJ whole genome shotgun (WGS) entry which is preliminary data.</text>
</comment>
<feature type="binding site" evidence="11">
    <location>
        <position position="258"/>
    </location>
    <ligand>
        <name>FMN</name>
        <dbReference type="ChEBI" id="CHEBI:58210"/>
    </ligand>
</feature>
<evidence type="ECO:0000256" key="1">
    <source>
        <dbReference type="ARBA" id="ARBA00003125"/>
    </source>
</evidence>
<dbReference type="PANTHER" id="PTHR48109:SF4">
    <property type="entry name" value="DIHYDROOROTATE DEHYDROGENASE (QUINONE), MITOCHONDRIAL"/>
    <property type="match status" value="1"/>
</dbReference>
<feature type="binding site" evidence="11">
    <location>
        <position position="192"/>
    </location>
    <ligand>
        <name>FMN</name>
        <dbReference type="ChEBI" id="CHEBI:58210"/>
    </ligand>
</feature>
<keyword evidence="5 11" id="KW-0285">Flavoprotein</keyword>
<evidence type="ECO:0000313" key="13">
    <source>
        <dbReference type="EMBL" id="MBD2196945.1"/>
    </source>
</evidence>
<proteinExistence type="inferred from homology"/>
<comment type="similarity">
    <text evidence="4 11">Belongs to the dihydroorotate dehydrogenase family. Type 2 subfamily.</text>
</comment>
<evidence type="ECO:0000313" key="14">
    <source>
        <dbReference type="Proteomes" id="UP000658514"/>
    </source>
</evidence>
<protein>
    <recommendedName>
        <fullName evidence="11">Dihydroorotate dehydrogenase (quinone)</fullName>
        <ecNumber evidence="11">1.3.5.2</ecNumber>
    </recommendedName>
    <alternativeName>
        <fullName evidence="11">DHOdehase</fullName>
        <shortName evidence="11">DHOD</shortName>
        <shortName evidence="11">DHODase</shortName>
    </alternativeName>
    <alternativeName>
        <fullName evidence="11">Dihydroorotate oxidase</fullName>
    </alternativeName>
</protein>
<dbReference type="HAMAP" id="MF_00225">
    <property type="entry name" value="DHO_dh_type2"/>
    <property type="match status" value="1"/>
</dbReference>
<dbReference type="GO" id="GO:0106430">
    <property type="term" value="F:dihydroorotate dehydrogenase (quinone) activity"/>
    <property type="evidence" value="ECO:0007669"/>
    <property type="project" value="UniProtKB-EC"/>
</dbReference>
<dbReference type="PROSITE" id="PS00912">
    <property type="entry name" value="DHODEHASE_2"/>
    <property type="match status" value="1"/>
</dbReference>
<dbReference type="Proteomes" id="UP000658514">
    <property type="component" value="Unassembled WGS sequence"/>
</dbReference>
<comment type="subcellular location">
    <subcellularLocation>
        <location evidence="11">Cell membrane</location>
        <topology evidence="11">Peripheral membrane protein</topology>
    </subcellularLocation>
    <subcellularLocation>
        <location evidence="2">Membrane</location>
    </subcellularLocation>
</comment>
<keyword evidence="6 11" id="KW-0288">FMN</keyword>
<comment type="catalytic activity">
    <reaction evidence="10 11">
        <text>(S)-dihydroorotate + a quinone = orotate + a quinol</text>
        <dbReference type="Rhea" id="RHEA:30187"/>
        <dbReference type="ChEBI" id="CHEBI:24646"/>
        <dbReference type="ChEBI" id="CHEBI:30839"/>
        <dbReference type="ChEBI" id="CHEBI:30864"/>
        <dbReference type="ChEBI" id="CHEBI:132124"/>
        <dbReference type="EC" id="1.3.5.2"/>
    </reaction>
</comment>
<dbReference type="CDD" id="cd04738">
    <property type="entry name" value="DHOD_2_like"/>
    <property type="match status" value="1"/>
</dbReference>
<keyword evidence="9 11" id="KW-0472">Membrane</keyword>
<feature type="domain" description="Dihydroorotate dehydrogenase catalytic" evidence="12">
    <location>
        <begin position="61"/>
        <end position="360"/>
    </location>
</feature>
<evidence type="ECO:0000256" key="2">
    <source>
        <dbReference type="ARBA" id="ARBA00004370"/>
    </source>
</evidence>
<comment type="subunit">
    <text evidence="11">Monomer.</text>
</comment>
<dbReference type="InterPro" id="IPR001295">
    <property type="entry name" value="Dihydroorotate_DH_CS"/>
</dbReference>
<dbReference type="EMBL" id="JACJQH010000023">
    <property type="protein sequence ID" value="MBD2196945.1"/>
    <property type="molecule type" value="Genomic_DNA"/>
</dbReference>
<evidence type="ECO:0000256" key="7">
    <source>
        <dbReference type="ARBA" id="ARBA00022975"/>
    </source>
</evidence>
<dbReference type="NCBIfam" id="TIGR01036">
    <property type="entry name" value="pyrD_sub2"/>
    <property type="match status" value="1"/>
</dbReference>
<dbReference type="Pfam" id="PF01180">
    <property type="entry name" value="DHO_dh"/>
    <property type="match status" value="1"/>
</dbReference>
<feature type="binding site" evidence="11">
    <location>
        <begin position="338"/>
        <end position="339"/>
    </location>
    <ligand>
        <name>FMN</name>
        <dbReference type="ChEBI" id="CHEBI:58210"/>
    </ligand>
</feature>
<dbReference type="InterPro" id="IPR050074">
    <property type="entry name" value="DHO_dehydrogenase"/>
</dbReference>
<comment type="pathway">
    <text evidence="3 11">Pyrimidine metabolism; UMP biosynthesis via de novo pathway; orotate from (S)-dihydroorotate (quinone route): step 1/1.</text>
</comment>
<feature type="binding site" evidence="11">
    <location>
        <position position="317"/>
    </location>
    <ligand>
        <name>FMN</name>
        <dbReference type="ChEBI" id="CHEBI:58210"/>
    </ligand>
</feature>
<dbReference type="NCBIfam" id="NF003645">
    <property type="entry name" value="PRK05286.1-2"/>
    <property type="match status" value="1"/>
</dbReference>
<comment type="cofactor">
    <cofactor evidence="11">
        <name>FMN</name>
        <dbReference type="ChEBI" id="CHEBI:58210"/>
    </cofactor>
    <text evidence="11">Binds 1 FMN per subunit.</text>
</comment>
<feature type="active site" description="Nucleophile" evidence="11">
    <location>
        <position position="195"/>
    </location>
</feature>
<feature type="binding site" evidence="11">
    <location>
        <position position="230"/>
    </location>
    <ligand>
        <name>FMN</name>
        <dbReference type="ChEBI" id="CHEBI:58210"/>
    </ligand>
</feature>
<evidence type="ECO:0000256" key="8">
    <source>
        <dbReference type="ARBA" id="ARBA00023002"/>
    </source>
</evidence>
<sequence length="380" mass="41630">MDIYQLAIRPLLFNLLKTDPEWLHHKTINTLSWLSQTSDRPPASWVKHLLEQSLCVYDPRLEQNLFGLNFPNPLGLAAGFDKDGLASQLWSSFGFGFTELGTVTFVPQPGNPRPRLFRLPLDQAVLNRMGFNNSGAAAMAARLASGKQELNQRIPIGINLGKSKVTPLEDAANDYLNSFRLLQNLGDYFVVNVSSPNTPGLRSLQDAAMLGSILDLLQQDNNTQKPIFVKIAPDLEWEAIADIITLAHTYQIAGLIATNTTIRRDLLKTQIIAKTGKPVEEEAGGISGAPLRDRSTEVIRFIWQQTQGQLPIIGVGGIFSAADAWEKITAGASLIQVYTGWIYEGPMMVRRILTGLLSKLEESGLTSINAAVGIAAKAKN</sequence>
<evidence type="ECO:0000256" key="10">
    <source>
        <dbReference type="ARBA" id="ARBA00048639"/>
    </source>
</evidence>
<dbReference type="PROSITE" id="PS00911">
    <property type="entry name" value="DHODEHASE_1"/>
    <property type="match status" value="1"/>
</dbReference>
<feature type="binding site" evidence="11">
    <location>
        <position position="197"/>
    </location>
    <ligand>
        <name>substrate</name>
    </ligand>
</feature>
<evidence type="ECO:0000256" key="6">
    <source>
        <dbReference type="ARBA" id="ARBA00022643"/>
    </source>
</evidence>
<accession>A0ABR8ABW2</accession>
<dbReference type="RefSeq" id="WP_190543227.1">
    <property type="nucleotide sequence ID" value="NZ_CAWPNO010000055.1"/>
</dbReference>